<evidence type="ECO:0000313" key="1">
    <source>
        <dbReference type="EMBL" id="KAJ0010351.1"/>
    </source>
</evidence>
<protein>
    <submittedName>
        <fullName evidence="1">Uncharacterized protein</fullName>
    </submittedName>
</protein>
<gene>
    <name evidence="1" type="ORF">Pint_33518</name>
</gene>
<sequence length="153" mass="17837">MALRINFLLPNTIPKSQNFQPQLAKPKIQMLCTKNNLSDAELASDLATEVAKMNTHLVQKEEAMKKSKELLFTEFCQYLGLKEEDARKKWRKIKEEEKWDLVKGFVSEWSVNFHPLSARSVKEMLQEYLHQVEEKPFTSSGNVFKRILGFSED</sequence>
<name>A0ACC0X3X6_9ROSI</name>
<organism evidence="1 2">
    <name type="scientific">Pistacia integerrima</name>
    <dbReference type="NCBI Taxonomy" id="434235"/>
    <lineage>
        <taxon>Eukaryota</taxon>
        <taxon>Viridiplantae</taxon>
        <taxon>Streptophyta</taxon>
        <taxon>Embryophyta</taxon>
        <taxon>Tracheophyta</taxon>
        <taxon>Spermatophyta</taxon>
        <taxon>Magnoliopsida</taxon>
        <taxon>eudicotyledons</taxon>
        <taxon>Gunneridae</taxon>
        <taxon>Pentapetalae</taxon>
        <taxon>rosids</taxon>
        <taxon>malvids</taxon>
        <taxon>Sapindales</taxon>
        <taxon>Anacardiaceae</taxon>
        <taxon>Pistacia</taxon>
    </lineage>
</organism>
<dbReference type="EMBL" id="CM047749">
    <property type="protein sequence ID" value="KAJ0010351.1"/>
    <property type="molecule type" value="Genomic_DNA"/>
</dbReference>
<reference evidence="2" key="1">
    <citation type="journal article" date="2023" name="G3 (Bethesda)">
        <title>Genome assembly and association tests identify interacting loci associated with vigor, precocity, and sex in interspecific pistachio rootstocks.</title>
        <authorList>
            <person name="Palmer W."/>
            <person name="Jacygrad E."/>
            <person name="Sagayaradj S."/>
            <person name="Cavanaugh K."/>
            <person name="Han R."/>
            <person name="Bertier L."/>
            <person name="Beede B."/>
            <person name="Kafkas S."/>
            <person name="Golino D."/>
            <person name="Preece J."/>
            <person name="Michelmore R."/>
        </authorList>
    </citation>
    <scope>NUCLEOTIDE SEQUENCE [LARGE SCALE GENOMIC DNA]</scope>
</reference>
<accession>A0ACC0X3X6</accession>
<proteinExistence type="predicted"/>
<comment type="caution">
    <text evidence="1">The sequence shown here is derived from an EMBL/GenBank/DDBJ whole genome shotgun (WGS) entry which is preliminary data.</text>
</comment>
<keyword evidence="2" id="KW-1185">Reference proteome</keyword>
<evidence type="ECO:0000313" key="2">
    <source>
        <dbReference type="Proteomes" id="UP001163603"/>
    </source>
</evidence>
<dbReference type="Proteomes" id="UP001163603">
    <property type="component" value="Chromosome 14"/>
</dbReference>